<evidence type="ECO:0000313" key="9">
    <source>
        <dbReference type="EMBL" id="MCX2560196.1"/>
    </source>
</evidence>
<evidence type="ECO:0000313" key="10">
    <source>
        <dbReference type="Proteomes" id="UP001526446"/>
    </source>
</evidence>
<dbReference type="EMBL" id="JAPIUX010000001">
    <property type="protein sequence ID" value="MCX2560196.1"/>
    <property type="molecule type" value="Genomic_DNA"/>
</dbReference>
<organism evidence="9 10">
    <name type="scientific">Acetobacter farinalis</name>
    <dbReference type="NCBI Taxonomy" id="1260984"/>
    <lineage>
        <taxon>Bacteria</taxon>
        <taxon>Pseudomonadati</taxon>
        <taxon>Pseudomonadota</taxon>
        <taxon>Alphaproteobacteria</taxon>
        <taxon>Acetobacterales</taxon>
        <taxon>Acetobacteraceae</taxon>
        <taxon>Acetobacter</taxon>
    </lineage>
</organism>
<keyword evidence="4 6" id="KW-0378">Hydrolase</keyword>
<evidence type="ECO:0000256" key="7">
    <source>
        <dbReference type="SAM" id="SignalP"/>
    </source>
</evidence>
<gene>
    <name evidence="9" type="primary">bla</name>
    <name evidence="9" type="ORF">OQ252_02085</name>
</gene>
<comment type="similarity">
    <text evidence="2 6">Belongs to the class-A beta-lactamase family.</text>
</comment>
<dbReference type="PROSITE" id="PS00146">
    <property type="entry name" value="BETA_LACTAMASE_A"/>
    <property type="match status" value="1"/>
</dbReference>
<dbReference type="Gene3D" id="3.40.710.10">
    <property type="entry name" value="DD-peptidase/beta-lactamase superfamily"/>
    <property type="match status" value="1"/>
</dbReference>
<dbReference type="EC" id="3.5.2.6" evidence="3 6"/>
<evidence type="ECO:0000256" key="3">
    <source>
        <dbReference type="ARBA" id="ARBA00012865"/>
    </source>
</evidence>
<evidence type="ECO:0000256" key="2">
    <source>
        <dbReference type="ARBA" id="ARBA00009009"/>
    </source>
</evidence>
<dbReference type="InterPro" id="IPR023650">
    <property type="entry name" value="Beta-lactam_class-A_AS"/>
</dbReference>
<feature type="signal peptide" evidence="7">
    <location>
        <begin position="1"/>
        <end position="27"/>
    </location>
</feature>
<evidence type="ECO:0000256" key="5">
    <source>
        <dbReference type="ARBA" id="ARBA00023251"/>
    </source>
</evidence>
<dbReference type="GO" id="GO:0008800">
    <property type="term" value="F:beta-lactamase activity"/>
    <property type="evidence" value="ECO:0007669"/>
    <property type="project" value="UniProtKB-EC"/>
</dbReference>
<feature type="domain" description="Beta-lactamase class A catalytic" evidence="8">
    <location>
        <begin position="44"/>
        <end position="265"/>
    </location>
</feature>
<dbReference type="InterPro" id="IPR045155">
    <property type="entry name" value="Beta-lactam_cat"/>
</dbReference>
<dbReference type="SUPFAM" id="SSF56601">
    <property type="entry name" value="beta-lactamase/transpeptidase-like"/>
    <property type="match status" value="1"/>
</dbReference>
<protein>
    <recommendedName>
        <fullName evidence="3 6">Beta-lactamase</fullName>
        <ecNumber evidence="3 6">3.5.2.6</ecNumber>
    </recommendedName>
</protein>
<dbReference type="InterPro" id="IPR012338">
    <property type="entry name" value="Beta-lactam/transpept-like"/>
</dbReference>
<dbReference type="PANTHER" id="PTHR35333:SF3">
    <property type="entry name" value="BETA-LACTAMASE-TYPE TRANSPEPTIDASE FOLD CONTAINING PROTEIN"/>
    <property type="match status" value="1"/>
</dbReference>
<dbReference type="NCBIfam" id="NF033103">
    <property type="entry name" value="bla_class_A"/>
    <property type="match status" value="1"/>
</dbReference>
<keyword evidence="10" id="KW-1185">Reference proteome</keyword>
<evidence type="ECO:0000259" key="8">
    <source>
        <dbReference type="Pfam" id="PF13354"/>
    </source>
</evidence>
<comment type="catalytic activity">
    <reaction evidence="1 6">
        <text>a beta-lactam + H2O = a substituted beta-amino acid</text>
        <dbReference type="Rhea" id="RHEA:20401"/>
        <dbReference type="ChEBI" id="CHEBI:15377"/>
        <dbReference type="ChEBI" id="CHEBI:35627"/>
        <dbReference type="ChEBI" id="CHEBI:140347"/>
        <dbReference type="EC" id="3.5.2.6"/>
    </reaction>
</comment>
<dbReference type="Pfam" id="PF13354">
    <property type="entry name" value="Beta-lactamase2"/>
    <property type="match status" value="1"/>
</dbReference>
<evidence type="ECO:0000256" key="4">
    <source>
        <dbReference type="ARBA" id="ARBA00022801"/>
    </source>
</evidence>
<evidence type="ECO:0000256" key="6">
    <source>
        <dbReference type="RuleBase" id="RU361140"/>
    </source>
</evidence>
<accession>A0ABT3Q4I6</accession>
<comment type="caution">
    <text evidence="9">The sequence shown here is derived from an EMBL/GenBank/DDBJ whole genome shotgun (WGS) entry which is preliminary data.</text>
</comment>
<evidence type="ECO:0000256" key="1">
    <source>
        <dbReference type="ARBA" id="ARBA00001526"/>
    </source>
</evidence>
<dbReference type="PANTHER" id="PTHR35333">
    <property type="entry name" value="BETA-LACTAMASE"/>
    <property type="match status" value="1"/>
</dbReference>
<sequence>MTKLTRRSLLAAAPAVLLSTIPTLSMADEPPLDAIENRYGGRLGVFAQDTASGRTLMHRPDERFTMCSTFKGLLAAQVLWKIERGQEQFSRLIHYTARDLKDAGHPNFACPVTAANVQRGALTVEALCQAMVEMSDNLAAILLMRSIGGPSSLTAFVRSLGDTVTRSDRYEPFSNTYDGLLDTTTPRAIAKTAGTILLGSTLQQDTRDLLTRWMINTKPGLQRLRASFPGDWVSADRPGTSGPDETNDYAVVWPPGRKAILMAAYYHAPHISMDGREAVLRHVGSVIRDWVES</sequence>
<feature type="chain" id="PRO_5046861758" description="Beta-lactamase" evidence="7">
    <location>
        <begin position="28"/>
        <end position="293"/>
    </location>
</feature>
<name>A0ABT3Q4I6_9PROT</name>
<dbReference type="PRINTS" id="PR00118">
    <property type="entry name" value="BLACTAMASEA"/>
</dbReference>
<dbReference type="Proteomes" id="UP001526446">
    <property type="component" value="Unassembled WGS sequence"/>
</dbReference>
<dbReference type="RefSeq" id="WP_166118991.1">
    <property type="nucleotide sequence ID" value="NZ_JAPIUX010000001.1"/>
</dbReference>
<dbReference type="InterPro" id="IPR000871">
    <property type="entry name" value="Beta-lactam_class-A"/>
</dbReference>
<proteinExistence type="inferred from homology"/>
<reference evidence="9 10" key="1">
    <citation type="submission" date="2022-11" db="EMBL/GenBank/DDBJ databases">
        <title>Genome sequencing of Acetobacter type strain.</title>
        <authorList>
            <person name="Heo J."/>
            <person name="Lee D."/>
            <person name="Han B.-H."/>
            <person name="Hong S.-B."/>
            <person name="Kwon S.-W."/>
        </authorList>
    </citation>
    <scope>NUCLEOTIDE SEQUENCE [LARGE SCALE GENOMIC DNA]</scope>
    <source>
        <strain evidence="9 10">KACC 21251</strain>
    </source>
</reference>
<keyword evidence="5 6" id="KW-0046">Antibiotic resistance</keyword>
<keyword evidence="7" id="KW-0732">Signal</keyword>